<evidence type="ECO:0000256" key="6">
    <source>
        <dbReference type="ARBA" id="ARBA00030980"/>
    </source>
</evidence>
<feature type="domain" description="Protein kinase" evidence="11">
    <location>
        <begin position="449"/>
        <end position="808"/>
    </location>
</feature>
<feature type="region of interest" description="Disordered" evidence="10">
    <location>
        <begin position="528"/>
        <end position="557"/>
    </location>
</feature>
<dbReference type="EC" id="2.7.11.1" evidence="3"/>
<dbReference type="SUPFAM" id="SSF56112">
    <property type="entry name" value="Protein kinase-like (PK-like)"/>
    <property type="match status" value="1"/>
</dbReference>
<dbReference type="OrthoDB" id="5584477at2759"/>
<keyword evidence="13" id="KW-1185">Reference proteome</keyword>
<reference evidence="12 13" key="1">
    <citation type="journal article" date="2014" name="Genome Biol. Evol.">
        <title>Comparative genomics and transcriptomics analyses reveal divergent lifestyle features of nematode endoparasitic fungus Hirsutella minnesotensis.</title>
        <authorList>
            <person name="Lai Y."/>
            <person name="Liu K."/>
            <person name="Zhang X."/>
            <person name="Zhang X."/>
            <person name="Li K."/>
            <person name="Wang N."/>
            <person name="Shu C."/>
            <person name="Wu Y."/>
            <person name="Wang C."/>
            <person name="Bushley K.E."/>
            <person name="Xiang M."/>
            <person name="Liu X."/>
        </authorList>
    </citation>
    <scope>NUCLEOTIDE SEQUENCE [LARGE SCALE GENOMIC DNA]</scope>
    <source>
        <strain evidence="12 13">3608</strain>
    </source>
</reference>
<dbReference type="InterPro" id="IPR008266">
    <property type="entry name" value="Tyr_kinase_AS"/>
</dbReference>
<dbReference type="PROSITE" id="PS50011">
    <property type="entry name" value="PROTEIN_KINASE_DOM"/>
    <property type="match status" value="1"/>
</dbReference>
<evidence type="ECO:0000256" key="2">
    <source>
        <dbReference type="ARBA" id="ARBA00011534"/>
    </source>
</evidence>
<dbReference type="InterPro" id="IPR040976">
    <property type="entry name" value="Pkinase_fungal"/>
</dbReference>
<evidence type="ECO:0000256" key="8">
    <source>
        <dbReference type="ARBA" id="ARBA00047899"/>
    </source>
</evidence>
<evidence type="ECO:0000256" key="3">
    <source>
        <dbReference type="ARBA" id="ARBA00012513"/>
    </source>
</evidence>
<dbReference type="PANTHER" id="PTHR38248:SF2">
    <property type="entry name" value="FUNK1 11"/>
    <property type="match status" value="1"/>
</dbReference>
<evidence type="ECO:0000256" key="10">
    <source>
        <dbReference type="SAM" id="MobiDB-lite"/>
    </source>
</evidence>
<dbReference type="AlphaFoldDB" id="A0A0F7ZRH8"/>
<dbReference type="Gene3D" id="1.10.510.10">
    <property type="entry name" value="Transferase(Phosphotransferase) domain 1"/>
    <property type="match status" value="1"/>
</dbReference>
<dbReference type="InterPro" id="IPR000719">
    <property type="entry name" value="Prot_kinase_dom"/>
</dbReference>
<evidence type="ECO:0000313" key="12">
    <source>
        <dbReference type="EMBL" id="KJZ69638.1"/>
    </source>
</evidence>
<dbReference type="PROSITE" id="PS00109">
    <property type="entry name" value="PROTEIN_KINASE_TYR"/>
    <property type="match status" value="1"/>
</dbReference>
<comment type="catalytic activity">
    <reaction evidence="9">
        <text>L-seryl-[protein] + ATP = O-phospho-L-seryl-[protein] + ADP + H(+)</text>
        <dbReference type="Rhea" id="RHEA:17989"/>
        <dbReference type="Rhea" id="RHEA-COMP:9863"/>
        <dbReference type="Rhea" id="RHEA-COMP:11604"/>
        <dbReference type="ChEBI" id="CHEBI:15378"/>
        <dbReference type="ChEBI" id="CHEBI:29999"/>
        <dbReference type="ChEBI" id="CHEBI:30616"/>
        <dbReference type="ChEBI" id="CHEBI:83421"/>
        <dbReference type="ChEBI" id="CHEBI:456216"/>
        <dbReference type="EC" id="2.7.11.1"/>
    </reaction>
</comment>
<dbReference type="GO" id="GO:0004674">
    <property type="term" value="F:protein serine/threonine kinase activity"/>
    <property type="evidence" value="ECO:0007669"/>
    <property type="project" value="UniProtKB-EC"/>
</dbReference>
<evidence type="ECO:0000256" key="7">
    <source>
        <dbReference type="ARBA" id="ARBA00033194"/>
    </source>
</evidence>
<protein>
    <recommendedName>
        <fullName evidence="5">EKC/KEOPS complex subunit BUD32</fullName>
        <ecNumber evidence="3">2.7.11.1</ecNumber>
    </recommendedName>
    <alternativeName>
        <fullName evidence="6 7">Atypical Serine/threonine protein kinase BUD32</fullName>
    </alternativeName>
    <alternativeName>
        <fullName evidence="4">EKC/KEOPS complex subunit bud32</fullName>
    </alternativeName>
</protein>
<evidence type="ECO:0000256" key="9">
    <source>
        <dbReference type="ARBA" id="ARBA00048679"/>
    </source>
</evidence>
<gene>
    <name evidence="12" type="ORF">HIM_10977</name>
</gene>
<dbReference type="EMBL" id="KQ030693">
    <property type="protein sequence ID" value="KJZ69638.1"/>
    <property type="molecule type" value="Genomic_DNA"/>
</dbReference>
<proteinExistence type="predicted"/>
<evidence type="ECO:0000313" key="13">
    <source>
        <dbReference type="Proteomes" id="UP000054481"/>
    </source>
</evidence>
<comment type="subunit">
    <text evidence="2">Component of the EKC/KEOPS complex composed of at least BUD32, CGI121, GON7, KAE1 and PCC1; the whole complex dimerizes.</text>
</comment>
<comment type="function">
    <text evidence="1">Component of the EKC/KEOPS complex that is required for the formation of a threonylcarbamoyl group on adenosine at position 37 (t(6)A37) in tRNAs that read codons beginning with adenine. The complex is probably involved in the transfer of the threonylcarbamoyl moiety of threonylcarbamoyl-AMP (TC-AMP) to the N6 group of A37. BUD32 has ATPase activity in the context of the EKC/KEOPS complex and likely plays a supporting role to the catalytic subunit KAE1. The EKC/KEOPS complex also promotes both telomere uncapping and telomere elongation. The complex is required for efficient recruitment of transcriptional coactivators.</text>
</comment>
<dbReference type="Pfam" id="PF17667">
    <property type="entry name" value="Pkinase_fungal"/>
    <property type="match status" value="1"/>
</dbReference>
<dbReference type="GO" id="GO:0005524">
    <property type="term" value="F:ATP binding"/>
    <property type="evidence" value="ECO:0007669"/>
    <property type="project" value="InterPro"/>
</dbReference>
<comment type="catalytic activity">
    <reaction evidence="8">
        <text>L-threonyl-[protein] + ATP = O-phospho-L-threonyl-[protein] + ADP + H(+)</text>
        <dbReference type="Rhea" id="RHEA:46608"/>
        <dbReference type="Rhea" id="RHEA-COMP:11060"/>
        <dbReference type="Rhea" id="RHEA-COMP:11605"/>
        <dbReference type="ChEBI" id="CHEBI:15378"/>
        <dbReference type="ChEBI" id="CHEBI:30013"/>
        <dbReference type="ChEBI" id="CHEBI:30616"/>
        <dbReference type="ChEBI" id="CHEBI:61977"/>
        <dbReference type="ChEBI" id="CHEBI:456216"/>
        <dbReference type="EC" id="2.7.11.1"/>
    </reaction>
</comment>
<evidence type="ECO:0000259" key="11">
    <source>
        <dbReference type="PROSITE" id="PS50011"/>
    </source>
</evidence>
<organism evidence="12 13">
    <name type="scientific">Hirsutella minnesotensis 3608</name>
    <dbReference type="NCBI Taxonomy" id="1043627"/>
    <lineage>
        <taxon>Eukaryota</taxon>
        <taxon>Fungi</taxon>
        <taxon>Dikarya</taxon>
        <taxon>Ascomycota</taxon>
        <taxon>Pezizomycotina</taxon>
        <taxon>Sordariomycetes</taxon>
        <taxon>Hypocreomycetidae</taxon>
        <taxon>Hypocreales</taxon>
        <taxon>Ophiocordycipitaceae</taxon>
        <taxon>Hirsutella</taxon>
    </lineage>
</organism>
<evidence type="ECO:0000256" key="5">
    <source>
        <dbReference type="ARBA" id="ARBA00019973"/>
    </source>
</evidence>
<dbReference type="InterPro" id="IPR011009">
    <property type="entry name" value="Kinase-like_dom_sf"/>
</dbReference>
<dbReference type="Proteomes" id="UP000054481">
    <property type="component" value="Unassembled WGS sequence"/>
</dbReference>
<evidence type="ECO:0000256" key="1">
    <source>
        <dbReference type="ARBA" id="ARBA00003747"/>
    </source>
</evidence>
<name>A0A0F7ZRH8_9HYPO</name>
<evidence type="ECO:0000256" key="4">
    <source>
        <dbReference type="ARBA" id="ARBA00013948"/>
    </source>
</evidence>
<sequence>MATLSEHDRDIIARHPLGGSLDHLKKSLQDVEEHSVSISGSRDDAVDISADDGQKAISRLLTALMGAEAALNLRSRISSRDVASELALLFASVRKGDFTYSYYRPLVRLVLQRASDSEIWSAVLDLISTLTRVTPPASVPATFDSTPITHSSASQQGAEQTRELVEKKVFEEIRFCTYRDVEGFFEKYFDRKEWTRRALDVYEATKDRHVDGAWSDFPDPPVQAGVLDWWFRFQDHFLSEERRRYYSTTNPKDLVGAEAQRQIDLFVKRKNGQPDAAHDWRDVEVIGELKASNNNKKATLLQIGRYVRDVFSCQPTRRYVHAFTICGRAMEVWVFDRSGCYSPGAFNIDEKPERFIQVIAGYTMMNDEELGLDIFTEQDDDGPSIHIEQDEASGNKRLRLESQAFTRQRAIVCRGTSCYLTKPPKSEDWSCVAKFSWTSDRRKPEADLLRLARQRGVEGIARLIGHRRITSINEMRSGLTFTKPYSFRGLSSVAPSFSQSSSKSQPPNALSRSFSELHGLSIADRPLGKRKSVDVGRKPSKRSKSNSQKSSQGHNEVTFDVEEAQGTSLLAPNNGSYDNRVFRCLVISPAGRAIHKYERISELLRALHDAIKAHRSLYLKGNILHRDISENNIIITERETTGHTGMLIDLDLAKELGSGRSGARCRTGTMEFMAIEVLLGISHTYRHDLESFFYVLIWQCVRRGWEFLKKPMDHSNSKLRAWYTGNYEDIATVKLSHMSKAEDMGFGFILREFPPEFDCVKPLCRELRGILFPYKDGLFVGTPKDPEVLYGPIIKAFDKAIGDIKAIE</sequence>
<dbReference type="PANTHER" id="PTHR38248">
    <property type="entry name" value="FUNK1 6"/>
    <property type="match status" value="1"/>
</dbReference>
<accession>A0A0F7ZRH8</accession>